<name>A0A7T1AZQ5_9STAP</name>
<dbReference type="Pfam" id="PF13443">
    <property type="entry name" value="HTH_26"/>
    <property type="match status" value="1"/>
</dbReference>
<dbReference type="GO" id="GO:0003677">
    <property type="term" value="F:DNA binding"/>
    <property type="evidence" value="ECO:0007669"/>
    <property type="project" value="InterPro"/>
</dbReference>
<dbReference type="KEGG" id="sllo:ISP08_12095"/>
<keyword evidence="3" id="KW-1185">Reference proteome</keyword>
<evidence type="ECO:0000313" key="3">
    <source>
        <dbReference type="Proteomes" id="UP000594455"/>
    </source>
</evidence>
<dbReference type="SMART" id="SM00530">
    <property type="entry name" value="HTH_XRE"/>
    <property type="match status" value="1"/>
</dbReference>
<feature type="domain" description="HTH cro/C1-type" evidence="1">
    <location>
        <begin position="7"/>
        <end position="59"/>
    </location>
</feature>
<reference evidence="2 3" key="1">
    <citation type="submission" date="2020-10" db="EMBL/GenBank/DDBJ databases">
        <title>Closed genome sequences of Staphylococcus lloydii sp. nov. and Staphylococcus durrellii sp. nov. Isolated from Captive Fruit Bats (Pteropus livingstonii).</title>
        <authorList>
            <person name="Fountain K."/>
        </authorList>
    </citation>
    <scope>NUCLEOTIDE SEQUENCE [LARGE SCALE GENOMIC DNA]</scope>
    <source>
        <strain evidence="2 3">23_2_7_LY</strain>
    </source>
</reference>
<dbReference type="InterPro" id="IPR010982">
    <property type="entry name" value="Lambda_DNA-bd_dom_sf"/>
</dbReference>
<dbReference type="AlphaFoldDB" id="A0A7T1AZQ5"/>
<gene>
    <name evidence="2" type="ORF">ISP08_12095</name>
</gene>
<dbReference type="EMBL" id="CP064056">
    <property type="protein sequence ID" value="QPM75042.1"/>
    <property type="molecule type" value="Genomic_DNA"/>
</dbReference>
<dbReference type="RefSeq" id="WP_195718797.1">
    <property type="nucleotide sequence ID" value="NZ_CP064056.1"/>
</dbReference>
<evidence type="ECO:0000259" key="1">
    <source>
        <dbReference type="PROSITE" id="PS50943"/>
    </source>
</evidence>
<sequence>MNLYEKIKKLCSERGISIAHLERETGISNGQIKRWAKSSPSVENLKKVAKYFDVSLEFLADDNAKTTDPEMTEDIRIMQRAAQNMSEEDRKKAIKVFEAFFENWEDMTKDNKD</sequence>
<evidence type="ECO:0000313" key="2">
    <source>
        <dbReference type="EMBL" id="QPM75042.1"/>
    </source>
</evidence>
<accession>A0A7T1AZQ5</accession>
<dbReference type="PROSITE" id="PS50943">
    <property type="entry name" value="HTH_CROC1"/>
    <property type="match status" value="1"/>
</dbReference>
<protein>
    <submittedName>
        <fullName evidence="2">Helix-turn-helix transcriptional regulator</fullName>
    </submittedName>
</protein>
<dbReference type="CDD" id="cd00093">
    <property type="entry name" value="HTH_XRE"/>
    <property type="match status" value="1"/>
</dbReference>
<dbReference type="SUPFAM" id="SSF47413">
    <property type="entry name" value="lambda repressor-like DNA-binding domains"/>
    <property type="match status" value="1"/>
</dbReference>
<proteinExistence type="predicted"/>
<dbReference type="Proteomes" id="UP000594455">
    <property type="component" value="Chromosome"/>
</dbReference>
<dbReference type="Gene3D" id="1.10.260.40">
    <property type="entry name" value="lambda repressor-like DNA-binding domains"/>
    <property type="match status" value="1"/>
</dbReference>
<dbReference type="InterPro" id="IPR001387">
    <property type="entry name" value="Cro/C1-type_HTH"/>
</dbReference>
<organism evidence="2 3">
    <name type="scientific">Staphylococcus lloydii</name>
    <dbReference type="NCBI Taxonomy" id="2781774"/>
    <lineage>
        <taxon>Bacteria</taxon>
        <taxon>Bacillati</taxon>
        <taxon>Bacillota</taxon>
        <taxon>Bacilli</taxon>
        <taxon>Bacillales</taxon>
        <taxon>Staphylococcaceae</taxon>
        <taxon>Staphylococcus</taxon>
    </lineage>
</organism>